<protein>
    <submittedName>
        <fullName evidence="7">Fluorothreonine transaldolase</fullName>
        <ecNumber evidence="7">2.2.1.8</ecNumber>
    </submittedName>
</protein>
<name>A0A2Z4ACV8_9BACT</name>
<evidence type="ECO:0000256" key="4">
    <source>
        <dbReference type="ARBA" id="ARBA00022679"/>
    </source>
</evidence>
<dbReference type="Pfam" id="PF00464">
    <property type="entry name" value="SHMT"/>
    <property type="match status" value="1"/>
</dbReference>
<dbReference type="GO" id="GO:0006730">
    <property type="term" value="P:one-carbon metabolic process"/>
    <property type="evidence" value="ECO:0007669"/>
    <property type="project" value="UniProtKB-KW"/>
</dbReference>
<dbReference type="InterPro" id="IPR015422">
    <property type="entry name" value="PyrdxlP-dep_Trfase_small"/>
</dbReference>
<evidence type="ECO:0000256" key="1">
    <source>
        <dbReference type="ARBA" id="ARBA00001933"/>
    </source>
</evidence>
<dbReference type="GO" id="GO:0004372">
    <property type="term" value="F:glycine hydroxymethyltransferase activity"/>
    <property type="evidence" value="ECO:0007669"/>
    <property type="project" value="TreeGrafter"/>
</dbReference>
<evidence type="ECO:0000313" key="8">
    <source>
        <dbReference type="Proteomes" id="UP000247465"/>
    </source>
</evidence>
<keyword evidence="5" id="KW-0663">Pyridoxal phosphate</keyword>
<evidence type="ECO:0000256" key="3">
    <source>
        <dbReference type="ARBA" id="ARBA00022563"/>
    </source>
</evidence>
<dbReference type="EC" id="2.2.1.8" evidence="7"/>
<reference evidence="7 8" key="1">
    <citation type="submission" date="2018-06" db="EMBL/GenBank/DDBJ databases">
        <title>Draft Genome Sequence of a Novel Marine Bacterium Related to the Verrucomicrobia.</title>
        <authorList>
            <person name="Vosseberg J."/>
            <person name="Martijn J."/>
            <person name="Ettema T.J.G."/>
        </authorList>
    </citation>
    <scope>NUCLEOTIDE SEQUENCE [LARGE SCALE GENOMIC DNA]</scope>
    <source>
        <strain evidence="7">TARA_B100001123</strain>
    </source>
</reference>
<dbReference type="SUPFAM" id="SSF53383">
    <property type="entry name" value="PLP-dependent transferases"/>
    <property type="match status" value="1"/>
</dbReference>
<dbReference type="InterPro" id="IPR015424">
    <property type="entry name" value="PyrdxlP-dep_Trfase"/>
</dbReference>
<dbReference type="EMBL" id="CP029803">
    <property type="protein sequence ID" value="AWT59135.1"/>
    <property type="molecule type" value="Genomic_DNA"/>
</dbReference>
<keyword evidence="3" id="KW-0554">One-carbon metabolism</keyword>
<dbReference type="GO" id="GO:0033806">
    <property type="term" value="F:fluorothreonine transaldolase activity"/>
    <property type="evidence" value="ECO:0007669"/>
    <property type="project" value="UniProtKB-EC"/>
</dbReference>
<dbReference type="PANTHER" id="PTHR11680">
    <property type="entry name" value="SERINE HYDROXYMETHYLTRANSFERASE"/>
    <property type="match status" value="1"/>
</dbReference>
<dbReference type="AlphaFoldDB" id="A0A2Z4ACV8"/>
<dbReference type="GO" id="GO:0046653">
    <property type="term" value="P:tetrahydrofolate metabolic process"/>
    <property type="evidence" value="ECO:0007669"/>
    <property type="project" value="TreeGrafter"/>
</dbReference>
<evidence type="ECO:0000256" key="2">
    <source>
        <dbReference type="ARBA" id="ARBA00006376"/>
    </source>
</evidence>
<comment type="cofactor">
    <cofactor evidence="1">
        <name>pyridoxal 5'-phosphate</name>
        <dbReference type="ChEBI" id="CHEBI:597326"/>
    </cofactor>
</comment>
<dbReference type="GO" id="GO:0030170">
    <property type="term" value="F:pyridoxal phosphate binding"/>
    <property type="evidence" value="ECO:0007669"/>
    <property type="project" value="InterPro"/>
</dbReference>
<dbReference type="InterPro" id="IPR019798">
    <property type="entry name" value="Ser_HO-MeTrfase_PLP_BS"/>
</dbReference>
<dbReference type="PANTHER" id="PTHR11680:SF35">
    <property type="entry name" value="SERINE HYDROXYMETHYLTRANSFERASE 1"/>
    <property type="match status" value="1"/>
</dbReference>
<organism evidence="7 8">
    <name type="scientific">Candidatus Moanibacter tarae</name>
    <dbReference type="NCBI Taxonomy" id="2200854"/>
    <lineage>
        <taxon>Bacteria</taxon>
        <taxon>Pseudomonadati</taxon>
        <taxon>Verrucomicrobiota</taxon>
        <taxon>Opitutia</taxon>
        <taxon>Puniceicoccales</taxon>
        <taxon>Puniceicoccales incertae sedis</taxon>
        <taxon>Candidatus Moanibacter</taxon>
    </lineage>
</organism>
<dbReference type="GO" id="GO:0019264">
    <property type="term" value="P:glycine biosynthetic process from serine"/>
    <property type="evidence" value="ECO:0007669"/>
    <property type="project" value="TreeGrafter"/>
</dbReference>
<accession>A0A2Z4ACV8</accession>
<dbReference type="PROSITE" id="PS00096">
    <property type="entry name" value="SHMT"/>
    <property type="match status" value="1"/>
</dbReference>
<dbReference type="Gene3D" id="3.40.640.10">
    <property type="entry name" value="Type I PLP-dependent aspartate aminotransferase-like (Major domain)"/>
    <property type="match status" value="1"/>
</dbReference>
<sequence>MNLRERIVEITSLIKKHREYREACLNLIASENTPSPLVDRLYSAELNHRYGNYTGIDIEAREYQGNRYITRIEGLAQNLAKELFGAEYVDLRPLSGNIAGLAATLATVGPGDCVLEAPNGHRYAKKLASSRLKVDLSARPLPWDGPNSNIDLEKTKELIRRHKPTVVTVGSGIFLFPQPVREIREEMDRSAPDSTLIYDAAHVMGLIAGKRFQDPLREGADIVVSSTHKTLAGPQGGMILTNDRNLAERIGNAIAPLLESNHHLGRLPALAATFQEWLACGEEHASSIIENARALGKELQVRGLPMVGESCGITNSHTLHLITDAYGADKVIEDRLETCGIIVGAVGAPEELGKFGLRLGVQEVTRKGMTLVHAPAIADCIIDAMNGVNPESVLNRVRNMAQKFNQVRFTLE</sequence>
<evidence type="ECO:0000259" key="6">
    <source>
        <dbReference type="Pfam" id="PF00464"/>
    </source>
</evidence>
<evidence type="ECO:0000256" key="5">
    <source>
        <dbReference type="ARBA" id="ARBA00022898"/>
    </source>
</evidence>
<dbReference type="InterPro" id="IPR015421">
    <property type="entry name" value="PyrdxlP-dep_Trfase_major"/>
</dbReference>
<comment type="similarity">
    <text evidence="2">Belongs to the SHMT family.</text>
</comment>
<gene>
    <name evidence="7" type="ORF">DF168_00313</name>
</gene>
<proteinExistence type="inferred from homology"/>
<keyword evidence="4 7" id="KW-0808">Transferase</keyword>
<dbReference type="InterPro" id="IPR049943">
    <property type="entry name" value="Ser_HO-MeTrfase-like"/>
</dbReference>
<feature type="domain" description="Serine hydroxymethyltransferase-like" evidence="6">
    <location>
        <begin position="8"/>
        <end position="379"/>
    </location>
</feature>
<dbReference type="Proteomes" id="UP000247465">
    <property type="component" value="Chromosome"/>
</dbReference>
<dbReference type="InterPro" id="IPR039429">
    <property type="entry name" value="SHMT-like_dom"/>
</dbReference>
<dbReference type="GO" id="GO:0005737">
    <property type="term" value="C:cytoplasm"/>
    <property type="evidence" value="ECO:0007669"/>
    <property type="project" value="TreeGrafter"/>
</dbReference>
<dbReference type="KEGG" id="mtar:DF168_00313"/>
<dbReference type="Gene3D" id="3.90.1150.10">
    <property type="entry name" value="Aspartate Aminotransferase, domain 1"/>
    <property type="match status" value="1"/>
</dbReference>
<evidence type="ECO:0000313" key="7">
    <source>
        <dbReference type="EMBL" id="AWT59135.1"/>
    </source>
</evidence>